<keyword evidence="2" id="KW-1185">Reference proteome</keyword>
<protein>
    <submittedName>
        <fullName evidence="1">Uncharacterized protein</fullName>
    </submittedName>
</protein>
<organism evidence="1 2">
    <name type="scientific">Leucogyrophana mollusca</name>
    <dbReference type="NCBI Taxonomy" id="85980"/>
    <lineage>
        <taxon>Eukaryota</taxon>
        <taxon>Fungi</taxon>
        <taxon>Dikarya</taxon>
        <taxon>Basidiomycota</taxon>
        <taxon>Agaricomycotina</taxon>
        <taxon>Agaricomycetes</taxon>
        <taxon>Agaricomycetidae</taxon>
        <taxon>Boletales</taxon>
        <taxon>Boletales incertae sedis</taxon>
        <taxon>Leucogyrophana</taxon>
    </lineage>
</organism>
<dbReference type="EMBL" id="MU266485">
    <property type="protein sequence ID" value="KAH7922419.1"/>
    <property type="molecule type" value="Genomic_DNA"/>
</dbReference>
<gene>
    <name evidence="1" type="ORF">BV22DRAFT_657695</name>
</gene>
<accession>A0ACB8BAB5</accession>
<reference evidence="1" key="1">
    <citation type="journal article" date="2021" name="New Phytol.">
        <title>Evolutionary innovations through gain and loss of genes in the ectomycorrhizal Boletales.</title>
        <authorList>
            <person name="Wu G."/>
            <person name="Miyauchi S."/>
            <person name="Morin E."/>
            <person name="Kuo A."/>
            <person name="Drula E."/>
            <person name="Varga T."/>
            <person name="Kohler A."/>
            <person name="Feng B."/>
            <person name="Cao Y."/>
            <person name="Lipzen A."/>
            <person name="Daum C."/>
            <person name="Hundley H."/>
            <person name="Pangilinan J."/>
            <person name="Johnson J."/>
            <person name="Barry K."/>
            <person name="LaButti K."/>
            <person name="Ng V."/>
            <person name="Ahrendt S."/>
            <person name="Min B."/>
            <person name="Choi I.G."/>
            <person name="Park H."/>
            <person name="Plett J.M."/>
            <person name="Magnuson J."/>
            <person name="Spatafora J.W."/>
            <person name="Nagy L.G."/>
            <person name="Henrissat B."/>
            <person name="Grigoriev I.V."/>
            <person name="Yang Z.L."/>
            <person name="Xu J."/>
            <person name="Martin F.M."/>
        </authorList>
    </citation>
    <scope>NUCLEOTIDE SEQUENCE</scope>
    <source>
        <strain evidence="1">KUC20120723A-06</strain>
    </source>
</reference>
<evidence type="ECO:0000313" key="2">
    <source>
        <dbReference type="Proteomes" id="UP000790709"/>
    </source>
</evidence>
<dbReference type="Proteomes" id="UP000790709">
    <property type="component" value="Unassembled WGS sequence"/>
</dbReference>
<sequence>MTCLHPALRERHRHHPLLPLPARARSLSQRFVMMDLTLMGHPNGGESLTTRRTPGQNAAPRTPPQALGLGGTASPRQFATALECVKPPLSSALPLTHNSPRPGDVPPPSSRRLLFDLHLYPFTLHWLLGFSDFIYILQSPAEVLLFGSQFW</sequence>
<name>A0ACB8BAB5_9AGAM</name>
<evidence type="ECO:0000313" key="1">
    <source>
        <dbReference type="EMBL" id="KAH7922419.1"/>
    </source>
</evidence>
<comment type="caution">
    <text evidence="1">The sequence shown here is derived from an EMBL/GenBank/DDBJ whole genome shotgun (WGS) entry which is preliminary data.</text>
</comment>
<proteinExistence type="predicted"/>